<accession>A0AB37HNW7</accession>
<proteinExistence type="predicted"/>
<feature type="transmembrane region" description="Helical" evidence="1">
    <location>
        <begin position="170"/>
        <end position="192"/>
    </location>
</feature>
<dbReference type="PANTHER" id="PTHR41324:SF1">
    <property type="entry name" value="DUF2232 DOMAIN-CONTAINING PROTEIN"/>
    <property type="match status" value="1"/>
</dbReference>
<keyword evidence="1" id="KW-0812">Transmembrane</keyword>
<dbReference type="PANTHER" id="PTHR41324">
    <property type="entry name" value="MEMBRANE PROTEIN-RELATED"/>
    <property type="match status" value="1"/>
</dbReference>
<name>A0AB37HNW7_9BACI</name>
<evidence type="ECO:0000313" key="2">
    <source>
        <dbReference type="EMBL" id="QQX26643.1"/>
    </source>
</evidence>
<dbReference type="Pfam" id="PF09991">
    <property type="entry name" value="DUF2232"/>
    <property type="match status" value="1"/>
</dbReference>
<dbReference type="RefSeq" id="WP_107957957.1">
    <property type="nucleotide sequence ID" value="NZ_CP066701.1"/>
</dbReference>
<dbReference type="Proteomes" id="UP000595512">
    <property type="component" value="Chromosome"/>
</dbReference>
<keyword evidence="1" id="KW-1133">Transmembrane helix</keyword>
<dbReference type="KEGG" id="hspo:JGZ69_07410"/>
<feature type="transmembrane region" description="Helical" evidence="1">
    <location>
        <begin position="99"/>
        <end position="123"/>
    </location>
</feature>
<evidence type="ECO:0000313" key="3">
    <source>
        <dbReference type="Proteomes" id="UP000595512"/>
    </source>
</evidence>
<gene>
    <name evidence="2" type="ORF">JGZ69_07410</name>
</gene>
<sequence length="266" mass="30095">MKNTKMLTEGALMLAIFTILLLIFNYIPFLSLIAVAFLLLPFILYSAKYPLKYSFVLLIGGIIISALVGTLLLIPVAIAYGTTGMVIGYSIQRKKSKTFLYIAASIMFLLNTIGQYVVSVVFFKIDILKDTIKMVRESMNKSMQIFEAVDKGSSDQLMDQFNTVLNSFTILLPSLLVTASFLIIWILLSINLPIVRRFQIDTPKWNSFGDLQLPRSILWYYLITIILTLILKPEQGSFANTALANLNFVLQLLMLLQGFSFLYFYS</sequence>
<protein>
    <submittedName>
        <fullName evidence="2">DUF2232 domain-containing protein</fullName>
    </submittedName>
</protein>
<feature type="transmembrane region" description="Helical" evidence="1">
    <location>
        <begin position="213"/>
        <end position="231"/>
    </location>
</feature>
<evidence type="ECO:0000256" key="1">
    <source>
        <dbReference type="SAM" id="Phobius"/>
    </source>
</evidence>
<reference evidence="2 3" key="1">
    <citation type="submission" date="2020-12" db="EMBL/GenBank/DDBJ databases">
        <title>Taxonomic evaluation of the Bacillus sporothermodurans group of bacteria based on whole genome sequences.</title>
        <authorList>
            <person name="Fiedler G."/>
            <person name="Herbstmann A.-D."/>
            <person name="Doll E."/>
            <person name="Wenning M."/>
            <person name="Brinks E."/>
            <person name="Kabisch J."/>
            <person name="Breitenwieser F."/>
            <person name="Lappann M."/>
            <person name="Boehnlein C."/>
            <person name="Franz C."/>
        </authorList>
    </citation>
    <scope>NUCLEOTIDE SEQUENCE [LARGE SCALE GENOMIC DNA]</scope>
    <source>
        <strain evidence="2 3">DSM 10599</strain>
    </source>
</reference>
<feature type="transmembrane region" description="Helical" evidence="1">
    <location>
        <begin position="55"/>
        <end position="78"/>
    </location>
</feature>
<feature type="transmembrane region" description="Helical" evidence="1">
    <location>
        <begin position="12"/>
        <end position="43"/>
    </location>
</feature>
<organism evidence="2 3">
    <name type="scientific">Heyndrickxia sporothermodurans</name>
    <dbReference type="NCBI Taxonomy" id="46224"/>
    <lineage>
        <taxon>Bacteria</taxon>
        <taxon>Bacillati</taxon>
        <taxon>Bacillota</taxon>
        <taxon>Bacilli</taxon>
        <taxon>Bacillales</taxon>
        <taxon>Bacillaceae</taxon>
        <taxon>Heyndrickxia</taxon>
    </lineage>
</organism>
<feature type="transmembrane region" description="Helical" evidence="1">
    <location>
        <begin position="243"/>
        <end position="265"/>
    </location>
</feature>
<dbReference type="InterPro" id="IPR018710">
    <property type="entry name" value="DUF2232"/>
</dbReference>
<keyword evidence="1" id="KW-0472">Membrane</keyword>
<dbReference type="AlphaFoldDB" id="A0AB37HNW7"/>
<dbReference type="EMBL" id="CP066701">
    <property type="protein sequence ID" value="QQX26643.1"/>
    <property type="molecule type" value="Genomic_DNA"/>
</dbReference>